<evidence type="ECO:0000256" key="1">
    <source>
        <dbReference type="SAM" id="MobiDB-lite"/>
    </source>
</evidence>
<name>A0A371ER34_MUCPR</name>
<dbReference type="GO" id="GO:0008356">
    <property type="term" value="P:asymmetric cell division"/>
    <property type="evidence" value="ECO:0007669"/>
    <property type="project" value="InterPro"/>
</dbReference>
<dbReference type="AlphaFoldDB" id="A0A371ER34"/>
<dbReference type="Proteomes" id="UP000257109">
    <property type="component" value="Unassembled WGS sequence"/>
</dbReference>
<organism evidence="2 3">
    <name type="scientific">Mucuna pruriens</name>
    <name type="common">Velvet bean</name>
    <name type="synonym">Dolichos pruriens</name>
    <dbReference type="NCBI Taxonomy" id="157652"/>
    <lineage>
        <taxon>Eukaryota</taxon>
        <taxon>Viridiplantae</taxon>
        <taxon>Streptophyta</taxon>
        <taxon>Embryophyta</taxon>
        <taxon>Tracheophyta</taxon>
        <taxon>Spermatophyta</taxon>
        <taxon>Magnoliopsida</taxon>
        <taxon>eudicotyledons</taxon>
        <taxon>Gunneridae</taxon>
        <taxon>Pentapetalae</taxon>
        <taxon>rosids</taxon>
        <taxon>fabids</taxon>
        <taxon>Fabales</taxon>
        <taxon>Fabaceae</taxon>
        <taxon>Papilionoideae</taxon>
        <taxon>50 kb inversion clade</taxon>
        <taxon>NPAAA clade</taxon>
        <taxon>indigoferoid/millettioid clade</taxon>
        <taxon>Phaseoleae</taxon>
        <taxon>Mucuna</taxon>
    </lineage>
</organism>
<dbReference type="OrthoDB" id="1916242at2759"/>
<dbReference type="InterPro" id="IPR040348">
    <property type="entry name" value="POLAR-like"/>
</dbReference>
<feature type="compositionally biased region" description="Basic and acidic residues" evidence="1">
    <location>
        <begin position="104"/>
        <end position="113"/>
    </location>
</feature>
<gene>
    <name evidence="2" type="primary">POLAR</name>
    <name evidence="2" type="ORF">CR513_52532</name>
</gene>
<evidence type="ECO:0000313" key="3">
    <source>
        <dbReference type="Proteomes" id="UP000257109"/>
    </source>
</evidence>
<sequence>MKDLFFKSLNLNFCPLAHSHSVHHRRLRVADILLADEDHDGVDWMDGVAKKPHGSPSAKCFSPRRLLASLLAPLRPAKELRPPQRRQNETGDLETPPLPTNELKGSDDSRQLHENDTSFKLGVGCGLLYLIAASKNELGEMVKLRDEMEMLLQNVKGELQSKDALLKPLKQSDAVALSVTDIQEVSCSSSHISIHSQAQYVPPESKSDMVCNHFLEYNISEQDECAEEINELQAEFEIELQRLQLYLDAEAAFEAAQQEGVQLYSRMAENRNLQVTVKDPRSESRSSSFSEIIMEPQGASYDESFGVSPVELERRLHEVLETRLKERITDLECALECTTQKLIKKEIEVSWWKDTARLISQHVPETSRFTFPLDPEIALKLSQL</sequence>
<feature type="non-terminal residue" evidence="2">
    <location>
        <position position="1"/>
    </location>
</feature>
<keyword evidence="3" id="KW-1185">Reference proteome</keyword>
<feature type="compositionally biased region" description="Basic and acidic residues" evidence="1">
    <location>
        <begin position="77"/>
        <end position="89"/>
    </location>
</feature>
<accession>A0A371ER34</accession>
<dbReference type="EMBL" id="QJKJ01012519">
    <property type="protein sequence ID" value="RDX68474.1"/>
    <property type="molecule type" value="Genomic_DNA"/>
</dbReference>
<dbReference type="PANTHER" id="PTHR33476">
    <property type="entry name" value="EMB|CAB62613.1"/>
    <property type="match status" value="1"/>
</dbReference>
<dbReference type="STRING" id="157652.A0A371ER34"/>
<protein>
    <submittedName>
        <fullName evidence="2">Protein POLAR LOCALIZATION DURING ASYMMETRIC DIVISION AND REDISTRIBUTION</fullName>
    </submittedName>
</protein>
<evidence type="ECO:0000313" key="2">
    <source>
        <dbReference type="EMBL" id="RDX68474.1"/>
    </source>
</evidence>
<comment type="caution">
    <text evidence="2">The sequence shown here is derived from an EMBL/GenBank/DDBJ whole genome shotgun (WGS) entry which is preliminary data.</text>
</comment>
<proteinExistence type="predicted"/>
<feature type="non-terminal residue" evidence="2">
    <location>
        <position position="384"/>
    </location>
</feature>
<feature type="region of interest" description="Disordered" evidence="1">
    <location>
        <begin position="77"/>
        <end position="113"/>
    </location>
</feature>
<dbReference type="PANTHER" id="PTHR33476:SF22">
    <property type="entry name" value="PROTEIN POLAR LOCALIZATION DURING ASYMMETRIC DIVISION AND REDISTRIBUTION"/>
    <property type="match status" value="1"/>
</dbReference>
<reference evidence="2" key="1">
    <citation type="submission" date="2018-05" db="EMBL/GenBank/DDBJ databases">
        <title>Draft genome of Mucuna pruriens seed.</title>
        <authorList>
            <person name="Nnadi N.E."/>
            <person name="Vos R."/>
            <person name="Hasami M.H."/>
            <person name="Devisetty U.K."/>
            <person name="Aguiy J.C."/>
        </authorList>
    </citation>
    <scope>NUCLEOTIDE SEQUENCE [LARGE SCALE GENOMIC DNA]</scope>
    <source>
        <strain evidence="2">JCA_2017</strain>
    </source>
</reference>